<feature type="domain" description="C2H2-type" evidence="6">
    <location>
        <begin position="517"/>
        <end position="544"/>
    </location>
</feature>
<evidence type="ECO:0000256" key="2">
    <source>
        <dbReference type="ARBA" id="ARBA00022737"/>
    </source>
</evidence>
<dbReference type="SMART" id="SM00355">
    <property type="entry name" value="ZnF_C2H2"/>
    <property type="match status" value="6"/>
</dbReference>
<dbReference type="PROSITE" id="PS50157">
    <property type="entry name" value="ZINC_FINGER_C2H2_2"/>
    <property type="match status" value="4"/>
</dbReference>
<evidence type="ECO:0000313" key="7">
    <source>
        <dbReference type="EMBL" id="KAK7481217.1"/>
    </source>
</evidence>
<dbReference type="InterPro" id="IPR013087">
    <property type="entry name" value="Znf_C2H2_type"/>
</dbReference>
<dbReference type="PANTHER" id="PTHR24408:SF58">
    <property type="entry name" value="TRANSCRIPTION FACTOR (TFIIIA), PUTATIVE (AFU_ORTHOLOGUE AFUA_1G05150)-RELATED"/>
    <property type="match status" value="1"/>
</dbReference>
<keyword evidence="1" id="KW-0479">Metal-binding</keyword>
<dbReference type="FunFam" id="3.30.160.60:FF:000100">
    <property type="entry name" value="Zinc finger 45-like"/>
    <property type="match status" value="1"/>
</dbReference>
<evidence type="ECO:0000256" key="5">
    <source>
        <dbReference type="PROSITE-ProRule" id="PRU00042"/>
    </source>
</evidence>
<proteinExistence type="predicted"/>
<comment type="caution">
    <text evidence="7">The sequence shown here is derived from an EMBL/GenBank/DDBJ whole genome shotgun (WGS) entry which is preliminary data.</text>
</comment>
<evidence type="ECO:0000256" key="4">
    <source>
        <dbReference type="ARBA" id="ARBA00022833"/>
    </source>
</evidence>
<gene>
    <name evidence="7" type="ORF">BaRGS_00027477</name>
</gene>
<reference evidence="7 8" key="1">
    <citation type="journal article" date="2023" name="Sci. Data">
        <title>Genome assembly of the Korean intertidal mud-creeper Batillaria attramentaria.</title>
        <authorList>
            <person name="Patra A.K."/>
            <person name="Ho P.T."/>
            <person name="Jun S."/>
            <person name="Lee S.J."/>
            <person name="Kim Y."/>
            <person name="Won Y.J."/>
        </authorList>
    </citation>
    <scope>NUCLEOTIDE SEQUENCE [LARGE SCALE GENOMIC DNA]</scope>
    <source>
        <strain evidence="7">Wonlab-2016</strain>
    </source>
</reference>
<dbReference type="GO" id="GO:0008270">
    <property type="term" value="F:zinc ion binding"/>
    <property type="evidence" value="ECO:0007669"/>
    <property type="project" value="UniProtKB-KW"/>
</dbReference>
<organism evidence="7 8">
    <name type="scientific">Batillaria attramentaria</name>
    <dbReference type="NCBI Taxonomy" id="370345"/>
    <lineage>
        <taxon>Eukaryota</taxon>
        <taxon>Metazoa</taxon>
        <taxon>Spiralia</taxon>
        <taxon>Lophotrochozoa</taxon>
        <taxon>Mollusca</taxon>
        <taxon>Gastropoda</taxon>
        <taxon>Caenogastropoda</taxon>
        <taxon>Sorbeoconcha</taxon>
        <taxon>Cerithioidea</taxon>
        <taxon>Batillariidae</taxon>
        <taxon>Batillaria</taxon>
    </lineage>
</organism>
<evidence type="ECO:0000313" key="8">
    <source>
        <dbReference type="Proteomes" id="UP001519460"/>
    </source>
</evidence>
<feature type="domain" description="C2H2-type" evidence="6">
    <location>
        <begin position="374"/>
        <end position="401"/>
    </location>
</feature>
<sequence length="574" mass="65398">MNASNLRIISSTLVFPSFAVLAMLFRQYAGDPYFSRGMDITAHYSRSATSEGGSVPRRSARGQHLVQDLQFASPFVGHYRARRGAVTPTEPRHKCPKCGKRFSFRNSMQRHRWQFGEMVAAVYMDGAEAGENYFSSQYLTERYEDIPPKAFRCEQCGRGFTYKRTLNRHSWKCQRTRKLVCPICGVTSLRKEQSFQQGQEMKDWYFFLLATMERWHSLYRAVNATEAPFPLRIDPSPSFVTTAAKASLTLTLSLDIDGNVQDCAHQFVDGGTFSVKPSAEQNQRIQSPPQAAAKRVRVYGNCSFQNATCSLRSVEEGNRVNPSSAPHEMAPVQPRDQSVDFHARYGEHADQMLRSATQNTMGSISRRKRTSALHQCDNCDKTFAYKDTLHRHKWKCLGLRRLHCHVCNHVSYRADHHRKHMSTHGHAFHLSEKSGYEENQMVSVPAQHNMGPVHPAGMVQNVCSNYLFMLHTSLSLTFGADGHQNDPVASETSVLRGTQSTEEVQLQHHVHSHRRALVCDNCGKLFTYKRSLSRHRWKCVGLRTLHCHVCDHVSYRPDHHKRHLSKAHGIVLLD</sequence>
<evidence type="ECO:0000256" key="3">
    <source>
        <dbReference type="ARBA" id="ARBA00022771"/>
    </source>
</evidence>
<name>A0ABD0K375_9CAEN</name>
<dbReference type="PANTHER" id="PTHR24408">
    <property type="entry name" value="ZINC FINGER PROTEIN"/>
    <property type="match status" value="1"/>
</dbReference>
<keyword evidence="3 5" id="KW-0863">Zinc-finger</keyword>
<dbReference type="Gene3D" id="3.30.160.60">
    <property type="entry name" value="Classic Zinc Finger"/>
    <property type="match status" value="3"/>
</dbReference>
<evidence type="ECO:0000259" key="6">
    <source>
        <dbReference type="PROSITE" id="PS50157"/>
    </source>
</evidence>
<dbReference type="Proteomes" id="UP001519460">
    <property type="component" value="Unassembled WGS sequence"/>
</dbReference>
<keyword evidence="2" id="KW-0677">Repeat</keyword>
<dbReference type="AlphaFoldDB" id="A0ABD0K375"/>
<keyword evidence="4" id="KW-0862">Zinc</keyword>
<keyword evidence="8" id="KW-1185">Reference proteome</keyword>
<dbReference type="SUPFAM" id="SSF57667">
    <property type="entry name" value="beta-beta-alpha zinc fingers"/>
    <property type="match status" value="3"/>
</dbReference>
<accession>A0ABD0K375</accession>
<evidence type="ECO:0000256" key="1">
    <source>
        <dbReference type="ARBA" id="ARBA00022723"/>
    </source>
</evidence>
<feature type="domain" description="C2H2-type" evidence="6">
    <location>
        <begin position="93"/>
        <end position="112"/>
    </location>
</feature>
<dbReference type="Pfam" id="PF00096">
    <property type="entry name" value="zf-C2H2"/>
    <property type="match status" value="2"/>
</dbReference>
<dbReference type="EMBL" id="JACVVK020000265">
    <property type="protein sequence ID" value="KAK7481217.1"/>
    <property type="molecule type" value="Genomic_DNA"/>
</dbReference>
<feature type="domain" description="C2H2-type" evidence="6">
    <location>
        <begin position="151"/>
        <end position="169"/>
    </location>
</feature>
<dbReference type="InterPro" id="IPR036236">
    <property type="entry name" value="Znf_C2H2_sf"/>
</dbReference>
<protein>
    <recommendedName>
        <fullName evidence="6">C2H2-type domain-containing protein</fullName>
    </recommendedName>
</protein>